<reference evidence="2" key="1">
    <citation type="journal article" date="2017" name="Appl. Environ. Microbiol.">
        <title>Genomic analysis of Calderihabitans maritimus KKC1, a thermophilic hydrogenogenic carboxydotrophic bacterium isolated from marine sediment.</title>
        <authorList>
            <person name="Omae K."/>
            <person name="Yoneda Y."/>
            <person name="Fukuyama Y."/>
            <person name="Yoshida T."/>
            <person name="Sako Y."/>
        </authorList>
    </citation>
    <scope>NUCLEOTIDE SEQUENCE [LARGE SCALE GENOMIC DNA]</scope>
    <source>
        <strain evidence="2">KKC1</strain>
    </source>
</reference>
<dbReference type="EMBL" id="BDGJ01000042">
    <property type="protein sequence ID" value="GAW91980.1"/>
    <property type="molecule type" value="Genomic_DNA"/>
</dbReference>
<comment type="caution">
    <text evidence="1">The sequence shown here is derived from an EMBL/GenBank/DDBJ whole genome shotgun (WGS) entry which is preliminary data.</text>
</comment>
<gene>
    <name evidence="1" type="ORF">KKC1_11400</name>
</gene>
<dbReference type="AlphaFoldDB" id="A0A1Z5HRT5"/>
<keyword evidence="2" id="KW-1185">Reference proteome</keyword>
<proteinExistence type="predicted"/>
<sequence length="230" mass="25987">MMTKKPAVPLQRRQMEAALQLYQNCKGWQATDEALDSLARSFPDFDFKSILLKAAAVNALYGTQVYAVAEVAEHLCSILGNTTLPATPALVEELAKVKFVRGSKHITWTFRSFASKFAHFFIDPDQFPIYDSYAVKMLTYHLNGKGREGLSYEQFATGFSALKDALDFPVTTRELDRYLWLAGQLRAWKGLLPWRRPYTGINSELRRLFETPAGEVQELTKAVLGRGENP</sequence>
<evidence type="ECO:0000313" key="1">
    <source>
        <dbReference type="EMBL" id="GAW91980.1"/>
    </source>
</evidence>
<evidence type="ECO:0000313" key="2">
    <source>
        <dbReference type="Proteomes" id="UP000197032"/>
    </source>
</evidence>
<organism evidence="1 2">
    <name type="scientific">Calderihabitans maritimus</name>
    <dbReference type="NCBI Taxonomy" id="1246530"/>
    <lineage>
        <taxon>Bacteria</taxon>
        <taxon>Bacillati</taxon>
        <taxon>Bacillota</taxon>
        <taxon>Clostridia</taxon>
        <taxon>Neomoorellales</taxon>
        <taxon>Calderihabitantaceae</taxon>
        <taxon>Calderihabitans</taxon>
    </lineage>
</organism>
<protein>
    <submittedName>
        <fullName evidence="1">Uncharacterized protein</fullName>
    </submittedName>
</protein>
<dbReference type="Proteomes" id="UP000197032">
    <property type="component" value="Unassembled WGS sequence"/>
</dbReference>
<name>A0A1Z5HRT5_9FIRM</name>
<accession>A0A1Z5HRT5</accession>